<dbReference type="SUPFAM" id="SSF52540">
    <property type="entry name" value="P-loop containing nucleoside triphosphate hydrolases"/>
    <property type="match status" value="1"/>
</dbReference>
<comment type="similarity">
    <text evidence="1 5">Belongs to the CoaE family.</text>
</comment>
<evidence type="ECO:0000256" key="4">
    <source>
        <dbReference type="ARBA" id="ARBA00022993"/>
    </source>
</evidence>
<organism evidence="7 8">
    <name type="scientific">Microbulbifer aestuariivivens</name>
    <dbReference type="NCBI Taxonomy" id="1908308"/>
    <lineage>
        <taxon>Bacteria</taxon>
        <taxon>Pseudomonadati</taxon>
        <taxon>Pseudomonadota</taxon>
        <taxon>Gammaproteobacteria</taxon>
        <taxon>Cellvibrionales</taxon>
        <taxon>Microbulbiferaceae</taxon>
        <taxon>Microbulbifer</taxon>
    </lineage>
</organism>
<dbReference type="EC" id="2.7.1.24" evidence="5 6"/>
<feature type="binding site" evidence="5">
    <location>
        <begin position="13"/>
        <end position="18"/>
    </location>
    <ligand>
        <name>ATP</name>
        <dbReference type="ChEBI" id="CHEBI:30616"/>
    </ligand>
</feature>
<dbReference type="EMBL" id="BAABRT010000003">
    <property type="protein sequence ID" value="GAA5523917.1"/>
    <property type="molecule type" value="Genomic_DNA"/>
</dbReference>
<keyword evidence="4 5" id="KW-0173">Coenzyme A biosynthesis</keyword>
<evidence type="ECO:0000256" key="6">
    <source>
        <dbReference type="NCBIfam" id="TIGR00152"/>
    </source>
</evidence>
<dbReference type="PANTHER" id="PTHR10695">
    <property type="entry name" value="DEPHOSPHO-COA KINASE-RELATED"/>
    <property type="match status" value="1"/>
</dbReference>
<keyword evidence="5" id="KW-0963">Cytoplasm</keyword>
<evidence type="ECO:0000313" key="8">
    <source>
        <dbReference type="Proteomes" id="UP001408594"/>
    </source>
</evidence>
<dbReference type="PROSITE" id="PS51219">
    <property type="entry name" value="DPCK"/>
    <property type="match status" value="1"/>
</dbReference>
<dbReference type="Gene3D" id="3.40.50.300">
    <property type="entry name" value="P-loop containing nucleotide triphosphate hydrolases"/>
    <property type="match status" value="1"/>
</dbReference>
<evidence type="ECO:0000256" key="5">
    <source>
        <dbReference type="HAMAP-Rule" id="MF_00376"/>
    </source>
</evidence>
<sequence length="205" mass="22773">MAQYIVGLTGGIGSGKSAAADAFRQLGIKVVDADWAARVVVQRGQPALEQIATHFGADVLLESGELDRAKLRKLVFEQDSERRWLEALLHPLIREEIKLALESATSPYAILESPLLIESGQDTLVQRTCVVDLPEELQIARACARDSNAPEQIRRIMAAQLPRQERLQQADDVLDNAADRASLESQVQTLHEQYLQLAQLTRQQQ</sequence>
<name>A0ABP9WL66_9GAMM</name>
<keyword evidence="5" id="KW-0808">Transferase</keyword>
<dbReference type="Proteomes" id="UP001408594">
    <property type="component" value="Unassembled WGS sequence"/>
</dbReference>
<evidence type="ECO:0000256" key="2">
    <source>
        <dbReference type="ARBA" id="ARBA00022741"/>
    </source>
</evidence>
<comment type="caution">
    <text evidence="7">The sequence shown here is derived from an EMBL/GenBank/DDBJ whole genome shotgun (WGS) entry which is preliminary data.</text>
</comment>
<dbReference type="InterPro" id="IPR001977">
    <property type="entry name" value="Depp_CoAkinase"/>
</dbReference>
<comment type="catalytic activity">
    <reaction evidence="5">
        <text>3'-dephospho-CoA + ATP = ADP + CoA + H(+)</text>
        <dbReference type="Rhea" id="RHEA:18245"/>
        <dbReference type="ChEBI" id="CHEBI:15378"/>
        <dbReference type="ChEBI" id="CHEBI:30616"/>
        <dbReference type="ChEBI" id="CHEBI:57287"/>
        <dbReference type="ChEBI" id="CHEBI:57328"/>
        <dbReference type="ChEBI" id="CHEBI:456216"/>
        <dbReference type="EC" id="2.7.1.24"/>
    </reaction>
</comment>
<keyword evidence="5 7" id="KW-0418">Kinase</keyword>
<accession>A0ABP9WL66</accession>
<dbReference type="GO" id="GO:0016301">
    <property type="term" value="F:kinase activity"/>
    <property type="evidence" value="ECO:0007669"/>
    <property type="project" value="UniProtKB-KW"/>
</dbReference>
<dbReference type="Pfam" id="PF01121">
    <property type="entry name" value="CoaE"/>
    <property type="match status" value="1"/>
</dbReference>
<dbReference type="NCBIfam" id="TIGR00152">
    <property type="entry name" value="dephospho-CoA kinase"/>
    <property type="match status" value="1"/>
</dbReference>
<protein>
    <recommendedName>
        <fullName evidence="5 6">Dephospho-CoA kinase</fullName>
        <ecNumber evidence="5 6">2.7.1.24</ecNumber>
    </recommendedName>
    <alternativeName>
        <fullName evidence="5">Dephosphocoenzyme A kinase</fullName>
    </alternativeName>
</protein>
<keyword evidence="2 5" id="KW-0547">Nucleotide-binding</keyword>
<comment type="subcellular location">
    <subcellularLocation>
        <location evidence="5">Cytoplasm</location>
    </subcellularLocation>
</comment>
<dbReference type="InterPro" id="IPR027417">
    <property type="entry name" value="P-loop_NTPase"/>
</dbReference>
<dbReference type="PANTHER" id="PTHR10695:SF46">
    <property type="entry name" value="BIFUNCTIONAL COENZYME A SYNTHASE-RELATED"/>
    <property type="match status" value="1"/>
</dbReference>
<reference evidence="7 8" key="1">
    <citation type="submission" date="2024-02" db="EMBL/GenBank/DDBJ databases">
        <title>Microbulbifer aestuariivivens NBRC 112533.</title>
        <authorList>
            <person name="Ichikawa N."/>
            <person name="Katano-Makiyama Y."/>
            <person name="Hidaka K."/>
        </authorList>
    </citation>
    <scope>NUCLEOTIDE SEQUENCE [LARGE SCALE GENOMIC DNA]</scope>
    <source>
        <strain evidence="7 8">NBRC 112533</strain>
    </source>
</reference>
<keyword evidence="8" id="KW-1185">Reference proteome</keyword>
<dbReference type="RefSeq" id="WP_345548495.1">
    <property type="nucleotide sequence ID" value="NZ_BAABRT010000003.1"/>
</dbReference>
<proteinExistence type="inferred from homology"/>
<evidence type="ECO:0000256" key="1">
    <source>
        <dbReference type="ARBA" id="ARBA00009018"/>
    </source>
</evidence>
<comment type="function">
    <text evidence="5">Catalyzes the phosphorylation of the 3'-hydroxyl group of dephosphocoenzyme A to form coenzyme A.</text>
</comment>
<evidence type="ECO:0000256" key="3">
    <source>
        <dbReference type="ARBA" id="ARBA00022840"/>
    </source>
</evidence>
<comment type="pathway">
    <text evidence="5">Cofactor biosynthesis; coenzyme A biosynthesis; CoA from (R)-pantothenate: step 5/5.</text>
</comment>
<dbReference type="CDD" id="cd02022">
    <property type="entry name" value="DPCK"/>
    <property type="match status" value="1"/>
</dbReference>
<dbReference type="HAMAP" id="MF_00376">
    <property type="entry name" value="Dephospho_CoA_kinase"/>
    <property type="match status" value="1"/>
</dbReference>
<keyword evidence="3 5" id="KW-0067">ATP-binding</keyword>
<evidence type="ECO:0000313" key="7">
    <source>
        <dbReference type="EMBL" id="GAA5523917.1"/>
    </source>
</evidence>
<gene>
    <name evidence="5 7" type="primary">coaE</name>
    <name evidence="7" type="ORF">Maes01_00466</name>
</gene>